<evidence type="ECO:0000256" key="1">
    <source>
        <dbReference type="SAM" id="Phobius"/>
    </source>
</evidence>
<feature type="transmembrane region" description="Helical" evidence="1">
    <location>
        <begin position="114"/>
        <end position="136"/>
    </location>
</feature>
<evidence type="ECO:0000313" key="2">
    <source>
        <dbReference type="EMBL" id="OYQ45121.1"/>
    </source>
</evidence>
<feature type="transmembrane region" description="Helical" evidence="1">
    <location>
        <begin position="83"/>
        <end position="102"/>
    </location>
</feature>
<feature type="transmembrane region" description="Helical" evidence="1">
    <location>
        <begin position="157"/>
        <end position="177"/>
    </location>
</feature>
<keyword evidence="1" id="KW-0472">Membrane</keyword>
<gene>
    <name evidence="2" type="ORF">CHX27_06745</name>
</gene>
<comment type="caution">
    <text evidence="2">The sequence shown here is derived from an EMBL/GenBank/DDBJ whole genome shotgun (WGS) entry which is preliminary data.</text>
</comment>
<protein>
    <recommendedName>
        <fullName evidence="4">DUF998 domain-containing protein</fullName>
    </recommendedName>
</protein>
<feature type="transmembrane region" description="Helical" evidence="1">
    <location>
        <begin position="7"/>
        <end position="24"/>
    </location>
</feature>
<dbReference type="AlphaFoldDB" id="A0A255ZUN5"/>
<keyword evidence="1" id="KW-1133">Transmembrane helix</keyword>
<organism evidence="2 3">
    <name type="scientific">Flavobacterium aurantiibacter</name>
    <dbReference type="NCBI Taxonomy" id="2023067"/>
    <lineage>
        <taxon>Bacteria</taxon>
        <taxon>Pseudomonadati</taxon>
        <taxon>Bacteroidota</taxon>
        <taxon>Flavobacteriia</taxon>
        <taxon>Flavobacteriales</taxon>
        <taxon>Flavobacteriaceae</taxon>
        <taxon>Flavobacterium</taxon>
    </lineage>
</organism>
<evidence type="ECO:0008006" key="4">
    <source>
        <dbReference type="Google" id="ProtNLM"/>
    </source>
</evidence>
<name>A0A255ZUN5_9FLAO</name>
<keyword evidence="1" id="KW-0812">Transmembrane</keyword>
<dbReference type="EMBL" id="NOXX01000186">
    <property type="protein sequence ID" value="OYQ45121.1"/>
    <property type="molecule type" value="Genomic_DNA"/>
</dbReference>
<keyword evidence="3" id="KW-1185">Reference proteome</keyword>
<dbReference type="Proteomes" id="UP000216035">
    <property type="component" value="Unassembled WGS sequence"/>
</dbReference>
<feature type="transmembrane region" description="Helical" evidence="1">
    <location>
        <begin position="183"/>
        <end position="203"/>
    </location>
</feature>
<accession>A0A255ZUN5</accession>
<evidence type="ECO:0000313" key="3">
    <source>
        <dbReference type="Proteomes" id="UP000216035"/>
    </source>
</evidence>
<reference evidence="2 3" key="1">
    <citation type="submission" date="2017-07" db="EMBL/GenBank/DDBJ databases">
        <title>Flavobacterium cyanobacteriorum sp. nov., isolated from cyanobacterial aggregates in a eutrophic lake.</title>
        <authorList>
            <person name="Cai H."/>
        </authorList>
    </citation>
    <scope>NUCLEOTIDE SEQUENCE [LARGE SCALE GENOMIC DNA]</scope>
    <source>
        <strain evidence="2 3">TH167</strain>
    </source>
</reference>
<sequence length="213" mass="24157">MVGCIGFLLPIVLYVGVIVEKLWLNRTEHLGLIENLNFFKPESSISFYYYSVMGNVFVGMVTAIAIFLFAYKGHEKDPDDLMSDNVAGNFACVFALGVAFFPCNFCPEVDTISGTIHIICAFLFFSTLAYFSLVLFTKFKNAVTPKKIIRNKIYKRCGYTIIAALLFLGLEMIPAVHEITGNTIYFWAWEVVALWAFAFAWLVKGDYFNRYAD</sequence>
<feature type="transmembrane region" description="Helical" evidence="1">
    <location>
        <begin position="47"/>
        <end position="71"/>
    </location>
</feature>
<proteinExistence type="predicted"/>